<dbReference type="Pfam" id="PF20434">
    <property type="entry name" value="BD-FAE"/>
    <property type="match status" value="1"/>
</dbReference>
<dbReference type="InterPro" id="IPR050300">
    <property type="entry name" value="GDXG_lipolytic_enzyme"/>
</dbReference>
<evidence type="ECO:0000256" key="2">
    <source>
        <dbReference type="SAM" id="SignalP"/>
    </source>
</evidence>
<evidence type="ECO:0000256" key="1">
    <source>
        <dbReference type="ARBA" id="ARBA00022801"/>
    </source>
</evidence>
<dbReference type="AlphaFoldDB" id="A0A518EMF4"/>
<dbReference type="EC" id="3.1.1.1" evidence="4"/>
<keyword evidence="5" id="KW-1185">Reference proteome</keyword>
<feature type="domain" description="BD-FAE-like" evidence="3">
    <location>
        <begin position="42"/>
        <end position="283"/>
    </location>
</feature>
<dbReference type="EMBL" id="CP036434">
    <property type="protein sequence ID" value="QDV05265.1"/>
    <property type="molecule type" value="Genomic_DNA"/>
</dbReference>
<sequence length="480" mass="48935" precursor="true">MKSLRSLALLPALAFPLPMALAQGPTHPDLVYATVGQADLHLDLYIPPAPAGPKPLLIFIHGGGWSGGTNASLSGPSTIALNQGFAVASIEYRLTSQAALFAPEPVTFPAQIHDVKAAVRFLRANAGVYGLDPTRFASYGTSAGGHLSALLAVSTGVAELEGTVGPHVGVSSAVQAGIDFFGPTDLLRMGLDAQLPPGSFIDHDAPTSPESRLLGWDGPGQGVGDIRANQSNPAPPYPELVELATWVNPVTWVDPSDPPLFIAHGTNDTSVPPTQSIRLSAALLAAGVPHDFRTIPGAGHGLGGAVNQAAFTFIRRKLIGPNLPDVGTTVCTGDGSSGACPCGNESFPGGGAGCAHSLFVGAGLTASGAASVSNDTLQLQGDSMPETFVLYFQGTALQNPGVGLAEGLLCAGGTITRLGVRPTLQGSALYPGPGHPSISVSGGVTAGVTLYYQGWYRDVDPHCNGSNANLTNAIAVTWLP</sequence>
<dbReference type="Gene3D" id="3.40.50.1820">
    <property type="entry name" value="alpha/beta hydrolase"/>
    <property type="match status" value="1"/>
</dbReference>
<dbReference type="SUPFAM" id="SSF53474">
    <property type="entry name" value="alpha/beta-Hydrolases"/>
    <property type="match status" value="1"/>
</dbReference>
<name>A0A518EMF4_9BACT</name>
<feature type="chain" id="PRO_5021708756" evidence="2">
    <location>
        <begin position="23"/>
        <end position="480"/>
    </location>
</feature>
<dbReference type="GO" id="GO:0106435">
    <property type="term" value="F:carboxylesterase activity"/>
    <property type="evidence" value="ECO:0007669"/>
    <property type="project" value="UniProtKB-EC"/>
</dbReference>
<dbReference type="PANTHER" id="PTHR48081">
    <property type="entry name" value="AB HYDROLASE SUPERFAMILY PROTEIN C4A8.06C"/>
    <property type="match status" value="1"/>
</dbReference>
<dbReference type="InterPro" id="IPR049492">
    <property type="entry name" value="BD-FAE-like_dom"/>
</dbReference>
<feature type="signal peptide" evidence="2">
    <location>
        <begin position="1"/>
        <end position="22"/>
    </location>
</feature>
<evidence type="ECO:0000259" key="3">
    <source>
        <dbReference type="Pfam" id="PF20434"/>
    </source>
</evidence>
<protein>
    <submittedName>
        <fullName evidence="4">Carboxylesterase NlhH</fullName>
        <ecNumber evidence="4">3.1.1.1</ecNumber>
    </submittedName>
</protein>
<accession>A0A518EMF4</accession>
<dbReference type="RefSeq" id="WP_419190916.1">
    <property type="nucleotide sequence ID" value="NZ_CP036434.1"/>
</dbReference>
<evidence type="ECO:0000313" key="4">
    <source>
        <dbReference type="EMBL" id="QDV05265.1"/>
    </source>
</evidence>
<reference evidence="4 5" key="1">
    <citation type="submission" date="2019-02" db="EMBL/GenBank/DDBJ databases">
        <title>Deep-cultivation of Planctomycetes and their phenomic and genomic characterization uncovers novel biology.</title>
        <authorList>
            <person name="Wiegand S."/>
            <person name="Jogler M."/>
            <person name="Boedeker C."/>
            <person name="Pinto D."/>
            <person name="Vollmers J."/>
            <person name="Rivas-Marin E."/>
            <person name="Kohn T."/>
            <person name="Peeters S.H."/>
            <person name="Heuer A."/>
            <person name="Rast P."/>
            <person name="Oberbeckmann S."/>
            <person name="Bunk B."/>
            <person name="Jeske O."/>
            <person name="Meyerdierks A."/>
            <person name="Storesund J.E."/>
            <person name="Kallscheuer N."/>
            <person name="Luecker S."/>
            <person name="Lage O.M."/>
            <person name="Pohl T."/>
            <person name="Merkel B.J."/>
            <person name="Hornburger P."/>
            <person name="Mueller R.-W."/>
            <person name="Bruemmer F."/>
            <person name="Labrenz M."/>
            <person name="Spormann A.M."/>
            <person name="Op den Camp H."/>
            <person name="Overmann J."/>
            <person name="Amann R."/>
            <person name="Jetten M.S.M."/>
            <person name="Mascher T."/>
            <person name="Medema M.H."/>
            <person name="Devos D.P."/>
            <person name="Kaster A.-K."/>
            <person name="Ovreas L."/>
            <person name="Rohde M."/>
            <person name="Galperin M.Y."/>
            <person name="Jogler C."/>
        </authorList>
    </citation>
    <scope>NUCLEOTIDE SEQUENCE [LARGE SCALE GENOMIC DNA]</scope>
    <source>
        <strain evidence="4 5">Poly30</strain>
    </source>
</reference>
<dbReference type="Proteomes" id="UP000320390">
    <property type="component" value="Chromosome"/>
</dbReference>
<dbReference type="InterPro" id="IPR029058">
    <property type="entry name" value="AB_hydrolase_fold"/>
</dbReference>
<evidence type="ECO:0000313" key="5">
    <source>
        <dbReference type="Proteomes" id="UP000320390"/>
    </source>
</evidence>
<proteinExistence type="predicted"/>
<gene>
    <name evidence="4" type="primary">nlhH_1</name>
    <name evidence="4" type="ORF">Poly30_07610</name>
</gene>
<keyword evidence="2" id="KW-0732">Signal</keyword>
<dbReference type="PANTHER" id="PTHR48081:SF13">
    <property type="entry name" value="ALPHA_BETA HYDROLASE"/>
    <property type="match status" value="1"/>
</dbReference>
<organism evidence="4 5">
    <name type="scientific">Saltatorellus ferox</name>
    <dbReference type="NCBI Taxonomy" id="2528018"/>
    <lineage>
        <taxon>Bacteria</taxon>
        <taxon>Pseudomonadati</taxon>
        <taxon>Planctomycetota</taxon>
        <taxon>Planctomycetia</taxon>
        <taxon>Planctomycetia incertae sedis</taxon>
        <taxon>Saltatorellus</taxon>
    </lineage>
</organism>
<keyword evidence="1 4" id="KW-0378">Hydrolase</keyword>